<dbReference type="PANTHER" id="PTHR11814">
    <property type="entry name" value="SULFATE TRANSPORTER"/>
    <property type="match status" value="1"/>
</dbReference>
<feature type="domain" description="STAS" evidence="6">
    <location>
        <begin position="458"/>
        <end position="572"/>
    </location>
</feature>
<dbReference type="OrthoDB" id="9769739at2"/>
<evidence type="ECO:0000313" key="8">
    <source>
        <dbReference type="Proteomes" id="UP000201838"/>
    </source>
</evidence>
<evidence type="ECO:0000256" key="2">
    <source>
        <dbReference type="ARBA" id="ARBA00022692"/>
    </source>
</evidence>
<feature type="transmembrane region" description="Helical" evidence="5">
    <location>
        <begin position="101"/>
        <end position="121"/>
    </location>
</feature>
<dbReference type="Pfam" id="PF01740">
    <property type="entry name" value="STAS"/>
    <property type="match status" value="1"/>
</dbReference>
<dbReference type="GO" id="GO:0016020">
    <property type="term" value="C:membrane"/>
    <property type="evidence" value="ECO:0007669"/>
    <property type="project" value="UniProtKB-SubCell"/>
</dbReference>
<evidence type="ECO:0000256" key="3">
    <source>
        <dbReference type="ARBA" id="ARBA00022989"/>
    </source>
</evidence>
<dbReference type="GO" id="GO:0055085">
    <property type="term" value="P:transmembrane transport"/>
    <property type="evidence" value="ECO:0007669"/>
    <property type="project" value="InterPro"/>
</dbReference>
<feature type="transmembrane region" description="Helical" evidence="5">
    <location>
        <begin position="220"/>
        <end position="240"/>
    </location>
</feature>
<dbReference type="Gene3D" id="3.30.750.24">
    <property type="entry name" value="STAS domain"/>
    <property type="match status" value="1"/>
</dbReference>
<feature type="transmembrane region" description="Helical" evidence="5">
    <location>
        <begin position="341"/>
        <end position="362"/>
    </location>
</feature>
<evidence type="ECO:0000256" key="5">
    <source>
        <dbReference type="SAM" id="Phobius"/>
    </source>
</evidence>
<proteinExistence type="predicted"/>
<keyword evidence="4 5" id="KW-0472">Membrane</keyword>
<dbReference type="SUPFAM" id="SSF52091">
    <property type="entry name" value="SpoIIaa-like"/>
    <property type="match status" value="1"/>
</dbReference>
<dbReference type="Pfam" id="PF00916">
    <property type="entry name" value="Sulfate_transp"/>
    <property type="match status" value="1"/>
</dbReference>
<feature type="transmembrane region" description="Helical" evidence="5">
    <location>
        <begin position="369"/>
        <end position="387"/>
    </location>
</feature>
<evidence type="ECO:0000259" key="6">
    <source>
        <dbReference type="PROSITE" id="PS50801"/>
    </source>
</evidence>
<evidence type="ECO:0000256" key="1">
    <source>
        <dbReference type="ARBA" id="ARBA00004141"/>
    </source>
</evidence>
<dbReference type="RefSeq" id="WP_093971956.1">
    <property type="nucleotide sequence ID" value="NZ_FXXQ01000001.1"/>
</dbReference>
<dbReference type="CDD" id="cd07042">
    <property type="entry name" value="STAS_SulP_like_sulfate_transporter"/>
    <property type="match status" value="1"/>
</dbReference>
<dbReference type="InterPro" id="IPR002645">
    <property type="entry name" value="STAS_dom"/>
</dbReference>
<dbReference type="Proteomes" id="UP000201838">
    <property type="component" value="Unassembled WGS sequence"/>
</dbReference>
<dbReference type="InterPro" id="IPR036513">
    <property type="entry name" value="STAS_dom_sf"/>
</dbReference>
<dbReference type="NCBIfam" id="TIGR00815">
    <property type="entry name" value="sulP"/>
    <property type="match status" value="1"/>
</dbReference>
<reference evidence="8" key="1">
    <citation type="submission" date="2017-05" db="EMBL/GenBank/DDBJ databases">
        <authorList>
            <person name="Rodrigo-Torres L."/>
            <person name="Arahal R. D."/>
            <person name="Lucena T."/>
        </authorList>
    </citation>
    <scope>NUCLEOTIDE SEQUENCE [LARGE SCALE GENOMIC DNA]</scope>
    <source>
        <strain evidence="8">CECT 8489</strain>
    </source>
</reference>
<protein>
    <submittedName>
        <fullName evidence="7">Putative sulfate transporter/MT1781</fullName>
    </submittedName>
</protein>
<dbReference type="InterPro" id="IPR011547">
    <property type="entry name" value="SLC26A/SulP_dom"/>
</dbReference>
<dbReference type="PROSITE" id="PS50801">
    <property type="entry name" value="STAS"/>
    <property type="match status" value="1"/>
</dbReference>
<keyword evidence="8" id="KW-1185">Reference proteome</keyword>
<dbReference type="EMBL" id="FXXQ01000001">
    <property type="protein sequence ID" value="SMX21928.1"/>
    <property type="molecule type" value="Genomic_DNA"/>
</dbReference>
<feature type="transmembrane region" description="Helical" evidence="5">
    <location>
        <begin position="30"/>
        <end position="52"/>
    </location>
</feature>
<comment type="subcellular location">
    <subcellularLocation>
        <location evidence="1">Membrane</location>
        <topology evidence="1">Multi-pass membrane protein</topology>
    </subcellularLocation>
</comment>
<feature type="transmembrane region" description="Helical" evidence="5">
    <location>
        <begin position="64"/>
        <end position="89"/>
    </location>
</feature>
<feature type="transmembrane region" description="Helical" evidence="5">
    <location>
        <begin position="310"/>
        <end position="329"/>
    </location>
</feature>
<evidence type="ECO:0000313" key="7">
    <source>
        <dbReference type="EMBL" id="SMX21928.1"/>
    </source>
</evidence>
<dbReference type="AlphaFoldDB" id="A0A238IU80"/>
<feature type="transmembrane region" description="Helical" evidence="5">
    <location>
        <begin position="128"/>
        <end position="151"/>
    </location>
</feature>
<name>A0A238IU80_9RHOB</name>
<keyword evidence="3 5" id="KW-1133">Transmembrane helix</keyword>
<feature type="transmembrane region" description="Helical" evidence="5">
    <location>
        <begin position="182"/>
        <end position="200"/>
    </location>
</feature>
<organism evidence="7 8">
    <name type="scientific">Boseongicola aestuarii</name>
    <dbReference type="NCBI Taxonomy" id="1470561"/>
    <lineage>
        <taxon>Bacteria</taxon>
        <taxon>Pseudomonadati</taxon>
        <taxon>Pseudomonadota</taxon>
        <taxon>Alphaproteobacteria</taxon>
        <taxon>Rhodobacterales</taxon>
        <taxon>Paracoccaceae</taxon>
        <taxon>Boseongicola</taxon>
    </lineage>
</organism>
<evidence type="ECO:0000256" key="4">
    <source>
        <dbReference type="ARBA" id="ARBA00023136"/>
    </source>
</evidence>
<accession>A0A238IU80</accession>
<feature type="transmembrane region" description="Helical" evidence="5">
    <location>
        <begin position="407"/>
        <end position="435"/>
    </location>
</feature>
<keyword evidence="2 5" id="KW-0812">Transmembrane</keyword>
<dbReference type="InterPro" id="IPR001902">
    <property type="entry name" value="SLC26A/SulP_fam"/>
</dbReference>
<sequence>MRRRTLTSFLPILAWLPGYDRQAMTNDSIAGLIVAIMLVPQGMAYALLAGLPPEVGLYASIVPLVFYGLLGSSRALAVGPVAIVSLMVATTLGEIAESGSVGYVSGAVLLAFLSGAILLGMGLARLGFLVNFLSHPVISGFSSAAALVIGFSQLKHLLGFDIPRSHLITETIAHAVTHISDLNVATFVIALISISILFFFKGRLAAWLASAGVAGGVADALAKTGPLVAVLVTTLLVWLLGLNQSSGVKVVADIPAGLPPLSVPDLDFALVRQLLPSALLISLVGFLESVSVAKSLASKRRQKLDANQELIALGAANIGASFTGGYPVTGGFSRSLVNFTAGAVTPMASIITAGLVALTVALLTPLLYFLPNATLAAIIMVAVANLIDVKTFREAWVYNKADAASLVATFLVALTLGIEMGIVAGALLSIALYLWRTSRPHMAEVGRVGNTEHFRNVLRHKVQTHPEVLAIRVDESLYFANTAFLEDDVLARVADHPEIKHLLLIMSAVNFIDASALETLQTLSERLRDAGVTMNMAEVKGPVMDRLELVSFRDEMGAGKIYLSTHNAMQNLTAKSEPKAA</sequence>
<gene>
    <name evidence="7" type="ORF">BOA8489_00015</name>
</gene>